<organism evidence="15 16">
    <name type="scientific">Trichonephila clavata</name>
    <name type="common">Joro spider</name>
    <name type="synonym">Nephila clavata</name>
    <dbReference type="NCBI Taxonomy" id="2740835"/>
    <lineage>
        <taxon>Eukaryota</taxon>
        <taxon>Metazoa</taxon>
        <taxon>Ecdysozoa</taxon>
        <taxon>Arthropoda</taxon>
        <taxon>Chelicerata</taxon>
        <taxon>Arachnida</taxon>
        <taxon>Araneae</taxon>
        <taxon>Araneomorphae</taxon>
        <taxon>Entelegynae</taxon>
        <taxon>Araneoidea</taxon>
        <taxon>Nephilidae</taxon>
        <taxon>Trichonephila</taxon>
    </lineage>
</organism>
<dbReference type="SUPFAM" id="SSF48403">
    <property type="entry name" value="Ankyrin repeat"/>
    <property type="match status" value="1"/>
</dbReference>
<keyword evidence="15" id="KW-0808">Transferase</keyword>
<dbReference type="SMART" id="SM00248">
    <property type="entry name" value="ANK"/>
    <property type="match status" value="2"/>
</dbReference>
<reference evidence="15" key="1">
    <citation type="submission" date="2020-07" db="EMBL/GenBank/DDBJ databases">
        <title>Multicomponent nature underlies the extraordinary mechanical properties of spider dragline silk.</title>
        <authorList>
            <person name="Kono N."/>
            <person name="Nakamura H."/>
            <person name="Mori M."/>
            <person name="Yoshida Y."/>
            <person name="Ohtoshi R."/>
            <person name="Malay A.D."/>
            <person name="Moran D.A.P."/>
            <person name="Tomita M."/>
            <person name="Numata K."/>
            <person name="Arakawa K."/>
        </authorList>
    </citation>
    <scope>NUCLEOTIDE SEQUENCE</scope>
</reference>
<evidence type="ECO:0000256" key="8">
    <source>
        <dbReference type="ARBA" id="ARBA00022737"/>
    </source>
</evidence>
<dbReference type="Proteomes" id="UP000887116">
    <property type="component" value="Unassembled WGS sequence"/>
</dbReference>
<evidence type="ECO:0000256" key="10">
    <source>
        <dbReference type="ARBA" id="ARBA00023043"/>
    </source>
</evidence>
<keyword evidence="7" id="KW-0528">Neurotoxin</keyword>
<evidence type="ECO:0000256" key="12">
    <source>
        <dbReference type="PROSITE-ProRule" id="PRU00023"/>
    </source>
</evidence>
<gene>
    <name evidence="15" type="primary">rdgA_1</name>
    <name evidence="15" type="ORF">TNCT_335191</name>
</gene>
<evidence type="ECO:0000256" key="1">
    <source>
        <dbReference type="ARBA" id="ARBA00004175"/>
    </source>
</evidence>
<keyword evidence="3" id="KW-0268">Exocytosis</keyword>
<dbReference type="PROSITE" id="PS50297">
    <property type="entry name" value="ANK_REP_REGION"/>
    <property type="match status" value="1"/>
</dbReference>
<keyword evidence="11" id="KW-1053">Target membrane</keyword>
<keyword evidence="10 12" id="KW-0040">ANK repeat</keyword>
<dbReference type="Pfam" id="PF12796">
    <property type="entry name" value="Ank_2"/>
    <property type="match status" value="1"/>
</dbReference>
<comment type="caution">
    <text evidence="15">The sequence shown here is derived from an EMBL/GenBank/DDBJ whole genome shotgun (WGS) entry which is preliminary data.</text>
</comment>
<evidence type="ECO:0000256" key="11">
    <source>
        <dbReference type="ARBA" id="ARBA00023298"/>
    </source>
</evidence>
<feature type="non-terminal residue" evidence="15">
    <location>
        <position position="1"/>
    </location>
</feature>
<sequence length="387" mass="43132">ENIEKISLPLKLVSLHNYENEHHRKENLKEEAFSLGSVSISYDTDLLEIRPQINSLLKERDSTDTTENQEKEEAKINDSQKTINWWFLDSCSGEKFFRIDEAQEHLYYVSDICDQELYIAEQRELADDVNSDATKAEPDGDDVSHVSTSSSSRNSQESGDYGEGKENIEASKTQMNSSHPDQIDTNVNDTTAEDAMAISTDDADTYAVDTTAVNTDDAETDAVDTKATDTTIEDTNVDDSNIEETNTNHKEETVNIEEMDLITAAKMGNLEQVARLHSEGQSLMMRDHEGRTALHHAAFIGNIDVVRYLVAYAPISVLDAQDDIMFHTALHRAVTRMDKVVCSLLVSAGASLDIKDKQGYTAQELAEIMGDHVLSEYLKSVSNPVLL</sequence>
<name>A0A8X6H1U6_TRICU</name>
<keyword evidence="15" id="KW-0418">Kinase</keyword>
<feature type="domain" description="Diacylglycerol kinase iota-like" evidence="14">
    <location>
        <begin position="5"/>
        <end position="120"/>
    </location>
</feature>
<dbReference type="PROSITE" id="PS50088">
    <property type="entry name" value="ANK_REPEAT"/>
    <property type="match status" value="2"/>
</dbReference>
<proteinExistence type="predicted"/>
<keyword evidence="9" id="KW-0638">Presynaptic neurotoxin</keyword>
<evidence type="ECO:0000256" key="6">
    <source>
        <dbReference type="ARBA" id="ARBA00022656"/>
    </source>
</evidence>
<feature type="compositionally biased region" description="Low complexity" evidence="13">
    <location>
        <begin position="145"/>
        <end position="158"/>
    </location>
</feature>
<evidence type="ECO:0000313" key="16">
    <source>
        <dbReference type="Proteomes" id="UP000887116"/>
    </source>
</evidence>
<keyword evidence="4" id="KW-0964">Secreted</keyword>
<dbReference type="PRINTS" id="PR01415">
    <property type="entry name" value="ANKYRIN"/>
</dbReference>
<evidence type="ECO:0000256" key="3">
    <source>
        <dbReference type="ARBA" id="ARBA00022483"/>
    </source>
</evidence>
<dbReference type="GO" id="GO:0090729">
    <property type="term" value="F:toxin activity"/>
    <property type="evidence" value="ECO:0007669"/>
    <property type="project" value="UniProtKB-KW"/>
</dbReference>
<evidence type="ECO:0000256" key="13">
    <source>
        <dbReference type="SAM" id="MobiDB-lite"/>
    </source>
</evidence>
<dbReference type="PANTHER" id="PTHR24171">
    <property type="entry name" value="ANKYRIN REPEAT DOMAIN-CONTAINING PROTEIN 39-RELATED"/>
    <property type="match status" value="1"/>
</dbReference>
<feature type="repeat" description="ANK" evidence="12">
    <location>
        <begin position="289"/>
        <end position="310"/>
    </location>
</feature>
<evidence type="ECO:0000256" key="4">
    <source>
        <dbReference type="ARBA" id="ARBA00022525"/>
    </source>
</evidence>
<feature type="repeat" description="ANK" evidence="12">
    <location>
        <begin position="325"/>
        <end position="357"/>
    </location>
</feature>
<dbReference type="GO" id="GO:0044231">
    <property type="term" value="C:host cell presynaptic membrane"/>
    <property type="evidence" value="ECO:0007669"/>
    <property type="project" value="UniProtKB-KW"/>
</dbReference>
<evidence type="ECO:0000256" key="7">
    <source>
        <dbReference type="ARBA" id="ARBA00022699"/>
    </source>
</evidence>
<dbReference type="GO" id="GO:0006887">
    <property type="term" value="P:exocytosis"/>
    <property type="evidence" value="ECO:0007669"/>
    <property type="project" value="UniProtKB-KW"/>
</dbReference>
<keyword evidence="8" id="KW-0677">Repeat</keyword>
<dbReference type="Pfam" id="PF23578">
    <property type="entry name" value="DGKI"/>
    <property type="match status" value="1"/>
</dbReference>
<dbReference type="InterPro" id="IPR056383">
    <property type="entry name" value="DGKI-like_dom"/>
</dbReference>
<keyword evidence="5" id="KW-1052">Target cell membrane</keyword>
<dbReference type="InterPro" id="IPR036770">
    <property type="entry name" value="Ankyrin_rpt-contain_sf"/>
</dbReference>
<evidence type="ECO:0000256" key="9">
    <source>
        <dbReference type="ARBA" id="ARBA00023028"/>
    </source>
</evidence>
<dbReference type="PANTHER" id="PTHR24171:SF9">
    <property type="entry name" value="ANKYRIN REPEAT DOMAIN-CONTAINING PROTEIN 39"/>
    <property type="match status" value="1"/>
</dbReference>
<dbReference type="OrthoDB" id="6419817at2759"/>
<protein>
    <submittedName>
        <fullName evidence="15">Diacylglycerol kinase</fullName>
    </submittedName>
</protein>
<dbReference type="GO" id="GO:0005576">
    <property type="term" value="C:extracellular region"/>
    <property type="evidence" value="ECO:0007669"/>
    <property type="project" value="UniProtKB-SubCell"/>
</dbReference>
<dbReference type="EMBL" id="BMAO01037161">
    <property type="protein sequence ID" value="GFR15706.1"/>
    <property type="molecule type" value="Genomic_DNA"/>
</dbReference>
<accession>A0A8X6H1U6</accession>
<evidence type="ECO:0000256" key="5">
    <source>
        <dbReference type="ARBA" id="ARBA00022537"/>
    </source>
</evidence>
<dbReference type="Gene3D" id="1.25.40.20">
    <property type="entry name" value="Ankyrin repeat-containing domain"/>
    <property type="match status" value="1"/>
</dbReference>
<feature type="compositionally biased region" description="Basic and acidic residues" evidence="13">
    <location>
        <begin position="134"/>
        <end position="144"/>
    </location>
</feature>
<keyword evidence="11" id="KW-0472">Membrane</keyword>
<dbReference type="AlphaFoldDB" id="A0A8X6H1U6"/>
<keyword evidence="16" id="KW-1185">Reference proteome</keyword>
<dbReference type="GO" id="GO:0044218">
    <property type="term" value="C:other organism cell membrane"/>
    <property type="evidence" value="ECO:0007669"/>
    <property type="project" value="UniProtKB-KW"/>
</dbReference>
<evidence type="ECO:0000259" key="14">
    <source>
        <dbReference type="Pfam" id="PF23578"/>
    </source>
</evidence>
<comment type="subcellular location">
    <subcellularLocation>
        <location evidence="2">Secreted</location>
    </subcellularLocation>
    <subcellularLocation>
        <location evidence="1">Target cell membrane</location>
    </subcellularLocation>
</comment>
<dbReference type="GO" id="GO:0004143">
    <property type="term" value="F:ATP-dependent diacylglycerol kinase activity"/>
    <property type="evidence" value="ECO:0007669"/>
    <property type="project" value="UniProtKB-ARBA"/>
</dbReference>
<feature type="region of interest" description="Disordered" evidence="13">
    <location>
        <begin position="129"/>
        <end position="164"/>
    </location>
</feature>
<evidence type="ECO:0000313" key="15">
    <source>
        <dbReference type="EMBL" id="GFR15706.1"/>
    </source>
</evidence>
<evidence type="ECO:0000256" key="2">
    <source>
        <dbReference type="ARBA" id="ARBA00004613"/>
    </source>
</evidence>
<keyword evidence="6" id="KW-0800">Toxin</keyword>
<dbReference type="InterPro" id="IPR002110">
    <property type="entry name" value="Ankyrin_rpt"/>
</dbReference>